<evidence type="ECO:0000313" key="8">
    <source>
        <dbReference type="Proteomes" id="UP000261480"/>
    </source>
</evidence>
<evidence type="ECO:0008006" key="9">
    <source>
        <dbReference type="Google" id="ProtNLM"/>
    </source>
</evidence>
<dbReference type="GO" id="GO:0048172">
    <property type="term" value="P:regulation of short-term neuronal synaptic plasticity"/>
    <property type="evidence" value="ECO:0007669"/>
    <property type="project" value="TreeGrafter"/>
</dbReference>
<keyword evidence="3" id="KW-1133">Transmembrane helix</keyword>
<evidence type="ECO:0000256" key="3">
    <source>
        <dbReference type="ARBA" id="ARBA00022989"/>
    </source>
</evidence>
<feature type="compositionally biased region" description="Basic and acidic residues" evidence="5">
    <location>
        <begin position="116"/>
        <end position="135"/>
    </location>
</feature>
<feature type="chain" id="PRO_5017237574" description="Shisa family member 6" evidence="6">
    <location>
        <begin position="21"/>
        <end position="305"/>
    </location>
</feature>
<organism evidence="7 8">
    <name type="scientific">Poecilia mexicana</name>
    <dbReference type="NCBI Taxonomy" id="48701"/>
    <lineage>
        <taxon>Eukaryota</taxon>
        <taxon>Metazoa</taxon>
        <taxon>Chordata</taxon>
        <taxon>Craniata</taxon>
        <taxon>Vertebrata</taxon>
        <taxon>Euteleostomi</taxon>
        <taxon>Actinopterygii</taxon>
        <taxon>Neopterygii</taxon>
        <taxon>Teleostei</taxon>
        <taxon>Neoteleostei</taxon>
        <taxon>Acanthomorphata</taxon>
        <taxon>Ovalentaria</taxon>
        <taxon>Atherinomorphae</taxon>
        <taxon>Cyprinodontiformes</taxon>
        <taxon>Poeciliidae</taxon>
        <taxon>Poeciliinae</taxon>
        <taxon>Poecilia</taxon>
    </lineage>
</organism>
<feature type="signal peptide" evidence="6">
    <location>
        <begin position="1"/>
        <end position="20"/>
    </location>
</feature>
<dbReference type="GO" id="GO:0032591">
    <property type="term" value="C:dendritic spine membrane"/>
    <property type="evidence" value="ECO:0007669"/>
    <property type="project" value="TreeGrafter"/>
</dbReference>
<dbReference type="InterPro" id="IPR026910">
    <property type="entry name" value="Shisa"/>
</dbReference>
<dbReference type="Ensembl" id="ENSPMET00000006814.1">
    <property type="protein sequence ID" value="ENSPMEP00000005861.1"/>
    <property type="gene ID" value="ENSPMEG00000007290.1"/>
</dbReference>
<name>A0A3B3WSU7_9TELE</name>
<evidence type="ECO:0000256" key="4">
    <source>
        <dbReference type="ARBA" id="ARBA00023136"/>
    </source>
</evidence>
<evidence type="ECO:0000313" key="7">
    <source>
        <dbReference type="Ensembl" id="ENSPMEP00000005861.1"/>
    </source>
</evidence>
<dbReference type="GO" id="GO:0032281">
    <property type="term" value="C:AMPA glutamate receptor complex"/>
    <property type="evidence" value="ECO:0007669"/>
    <property type="project" value="TreeGrafter"/>
</dbReference>
<keyword evidence="4" id="KW-0472">Membrane</keyword>
<proteinExistence type="predicted"/>
<dbReference type="Proteomes" id="UP000261480">
    <property type="component" value="Unplaced"/>
</dbReference>
<comment type="subcellular location">
    <subcellularLocation>
        <location evidence="1">Membrane</location>
    </subcellularLocation>
</comment>
<protein>
    <recommendedName>
        <fullName evidence="9">Shisa family member 6</fullName>
    </recommendedName>
</protein>
<evidence type="ECO:0000256" key="6">
    <source>
        <dbReference type="SAM" id="SignalP"/>
    </source>
</evidence>
<dbReference type="PANTHER" id="PTHR31774:SF0">
    <property type="entry name" value="PROTEIN SHISA-6"/>
    <property type="match status" value="1"/>
</dbReference>
<dbReference type="STRING" id="48701.ENSPMEP00000005861"/>
<keyword evidence="6" id="KW-0732">Signal</keyword>
<evidence type="ECO:0000256" key="1">
    <source>
        <dbReference type="ARBA" id="ARBA00004370"/>
    </source>
</evidence>
<evidence type="ECO:0000256" key="2">
    <source>
        <dbReference type="ARBA" id="ARBA00022692"/>
    </source>
</evidence>
<keyword evidence="2" id="KW-0812">Transmembrane</keyword>
<sequence>RVSLWVCFLVLFCCFSFSLCFSFNKTKGINSREPHLKIFSWDISPPLSALTPLSLTAVQLVPLFPADRPQRINNILTSATEPYDVSLSRSFQNLSHLQPSYELPLKPDLSKYSPHRLSDKDMDDYYPRKHLHPDFAGRGPTHMVKLNAEPHQHQQHQQRQQRPRRVQRAMSQDHVLSPPRTPRSRNLSNEQLLSADRLHSQDPLLSPAMRRDKFREKAMARAMSHADMLMPTTPVMDRHKMTKMHSQPSASNDSYNTLMVNHHAGTSTSKRQAFASRRTHTVDHLQYIPGHHHTYRTASKNEVTV</sequence>
<dbReference type="GO" id="GO:0045211">
    <property type="term" value="C:postsynaptic membrane"/>
    <property type="evidence" value="ECO:0007669"/>
    <property type="project" value="TreeGrafter"/>
</dbReference>
<reference evidence="7" key="2">
    <citation type="submission" date="2025-09" db="UniProtKB">
        <authorList>
            <consortium name="Ensembl"/>
        </authorList>
    </citation>
    <scope>IDENTIFICATION</scope>
</reference>
<dbReference type="AlphaFoldDB" id="A0A3B3WSU7"/>
<dbReference type="GO" id="GO:0014069">
    <property type="term" value="C:postsynaptic density"/>
    <property type="evidence" value="ECO:0007669"/>
    <property type="project" value="TreeGrafter"/>
</dbReference>
<feature type="region of interest" description="Disordered" evidence="5">
    <location>
        <begin position="105"/>
        <end position="186"/>
    </location>
</feature>
<accession>A0A3B3WSU7</accession>
<reference evidence="7" key="1">
    <citation type="submission" date="2025-08" db="UniProtKB">
        <authorList>
            <consortium name="Ensembl"/>
        </authorList>
    </citation>
    <scope>IDENTIFICATION</scope>
</reference>
<feature type="compositionally biased region" description="Basic residues" evidence="5">
    <location>
        <begin position="153"/>
        <end position="167"/>
    </location>
</feature>
<feature type="region of interest" description="Disordered" evidence="5">
    <location>
        <begin position="192"/>
        <end position="211"/>
    </location>
</feature>
<evidence type="ECO:0000256" key="5">
    <source>
        <dbReference type="SAM" id="MobiDB-lite"/>
    </source>
</evidence>
<dbReference type="PANTHER" id="PTHR31774">
    <property type="entry name" value="PROTEIN SHISA-9-RELATED"/>
    <property type="match status" value="1"/>
</dbReference>
<keyword evidence="8" id="KW-1185">Reference proteome</keyword>